<reference evidence="11" key="1">
    <citation type="submission" date="2013-12" db="EMBL/GenBank/DDBJ databases">
        <authorList>
            <person name="Genoscope - CEA"/>
        </authorList>
    </citation>
    <scope>NUCLEOTIDE SEQUENCE</scope>
    <source>
        <strain evidence="11">CBS 1993</strain>
    </source>
</reference>
<dbReference type="GO" id="GO:0030447">
    <property type="term" value="P:filamentous growth"/>
    <property type="evidence" value="ECO:0007669"/>
    <property type="project" value="UniProtKB-ARBA"/>
</dbReference>
<dbReference type="PANTHER" id="PTHR24055">
    <property type="entry name" value="MITOGEN-ACTIVATED PROTEIN KINASE"/>
    <property type="match status" value="1"/>
</dbReference>
<dbReference type="InterPro" id="IPR003527">
    <property type="entry name" value="MAP_kinase_CS"/>
</dbReference>
<dbReference type="Pfam" id="PF00069">
    <property type="entry name" value="Pkinase"/>
    <property type="match status" value="1"/>
</dbReference>
<dbReference type="EC" id="2.7.11.24" evidence="1 9"/>
<dbReference type="FunFam" id="3.30.200.20:FF:000046">
    <property type="entry name" value="Mitogen-activated protein kinase"/>
    <property type="match status" value="1"/>
</dbReference>
<feature type="domain" description="Protein kinase" evidence="10">
    <location>
        <begin position="15"/>
        <end position="312"/>
    </location>
</feature>
<evidence type="ECO:0000256" key="7">
    <source>
        <dbReference type="PROSITE-ProRule" id="PRU10141"/>
    </source>
</evidence>
<evidence type="ECO:0000256" key="8">
    <source>
        <dbReference type="RuleBase" id="RU000304"/>
    </source>
</evidence>
<evidence type="ECO:0000313" key="12">
    <source>
        <dbReference type="Proteomes" id="UP000019384"/>
    </source>
</evidence>
<dbReference type="GO" id="GO:0005634">
    <property type="term" value="C:nucleus"/>
    <property type="evidence" value="ECO:0007669"/>
    <property type="project" value="EnsemblFungi"/>
</dbReference>
<dbReference type="PROSITE" id="PS01351">
    <property type="entry name" value="MAPK"/>
    <property type="match status" value="1"/>
</dbReference>
<dbReference type="GO" id="GO:0005524">
    <property type="term" value="F:ATP binding"/>
    <property type="evidence" value="ECO:0007669"/>
    <property type="project" value="UniProtKB-UniRule"/>
</dbReference>
<sequence>MLSEENIVFNISADYRLVSLLGEGAYGVVALALHKPTGTKVAIKKINPFERPLFCLRTLREIKILKHFKHENVIQLHEVQKPADFASFQEVYLIQEYMETDLHKVLSSSSQISDDHCKYFTYQILKAVKALHSCDIIHRDLKPSNILLNSQCDLKVCDFGLARIHRGSLGKDEAAKESKFSFLTEYVATRWYRAPEIMLTSSQYSKAIDMWSIGCVLAEMLLGKPLFPGKDYRHQLVLIFEILGTPTGEDYYSVKSRRAREYLRTLKFYKKIPFERLFPRANPLAVDLIEKLLMFDQRKRITVEEALEHPYVSEYHNSEQEPSGDPIPKDFFYFDDHKEDFDILDLKRILYTEIMGRAA</sequence>
<reference evidence="11" key="2">
    <citation type="submission" date="2014-02" db="EMBL/GenBank/DDBJ databases">
        <title>Complete DNA sequence of /Kuraishia capsulata/ illustrates novel genomic features among budding yeasts (/Saccharomycotina/).</title>
        <authorList>
            <person name="Morales L."/>
            <person name="Noel B."/>
            <person name="Porcel B."/>
            <person name="Marcet-Houben M."/>
            <person name="Hullo M-F."/>
            <person name="Sacerdot C."/>
            <person name="Tekaia F."/>
            <person name="Leh-Louis V."/>
            <person name="Despons L."/>
            <person name="Khanna V."/>
            <person name="Aury J-M."/>
            <person name="Barbe V."/>
            <person name="Couloux A."/>
            <person name="Labadie K."/>
            <person name="Pelletier E."/>
            <person name="Souciet J-L."/>
            <person name="Boekhout T."/>
            <person name="Gabaldon T."/>
            <person name="Wincker P."/>
            <person name="Dujon B."/>
        </authorList>
    </citation>
    <scope>NUCLEOTIDE SEQUENCE</scope>
    <source>
        <strain evidence="11">CBS 1993</strain>
    </source>
</reference>
<dbReference type="InterPro" id="IPR050117">
    <property type="entry name" value="MAPK"/>
</dbReference>
<keyword evidence="9" id="KW-0460">Magnesium</keyword>
<dbReference type="InterPro" id="IPR000719">
    <property type="entry name" value="Prot_kinase_dom"/>
</dbReference>
<feature type="binding site" evidence="7">
    <location>
        <position position="45"/>
    </location>
    <ligand>
        <name>ATP</name>
        <dbReference type="ChEBI" id="CHEBI:30616"/>
    </ligand>
</feature>
<evidence type="ECO:0000256" key="4">
    <source>
        <dbReference type="ARBA" id="ARBA00022741"/>
    </source>
</evidence>
<dbReference type="RefSeq" id="XP_022459588.1">
    <property type="nucleotide sequence ID" value="XM_022602001.1"/>
</dbReference>
<dbReference type="Gene3D" id="1.10.510.10">
    <property type="entry name" value="Transferase(Phosphotransferase) domain 1"/>
    <property type="match status" value="1"/>
</dbReference>
<dbReference type="SMART" id="SM00220">
    <property type="entry name" value="S_TKc"/>
    <property type="match status" value="1"/>
</dbReference>
<evidence type="ECO:0000259" key="10">
    <source>
        <dbReference type="PROSITE" id="PS50011"/>
    </source>
</evidence>
<evidence type="ECO:0000256" key="3">
    <source>
        <dbReference type="ARBA" id="ARBA00022679"/>
    </source>
</evidence>
<dbReference type="InterPro" id="IPR017441">
    <property type="entry name" value="Protein_kinase_ATP_BS"/>
</dbReference>
<evidence type="ECO:0000313" key="11">
    <source>
        <dbReference type="EMBL" id="CDK27595.1"/>
    </source>
</evidence>
<evidence type="ECO:0000256" key="2">
    <source>
        <dbReference type="ARBA" id="ARBA00022527"/>
    </source>
</evidence>
<keyword evidence="5 9" id="KW-0418">Kinase</keyword>
<evidence type="ECO:0000256" key="5">
    <source>
        <dbReference type="ARBA" id="ARBA00022777"/>
    </source>
</evidence>
<dbReference type="Proteomes" id="UP000019384">
    <property type="component" value="Unassembled WGS sequence"/>
</dbReference>
<evidence type="ECO:0000256" key="6">
    <source>
        <dbReference type="ARBA" id="ARBA00022840"/>
    </source>
</evidence>
<dbReference type="GO" id="GO:0004707">
    <property type="term" value="F:MAP kinase activity"/>
    <property type="evidence" value="ECO:0007669"/>
    <property type="project" value="UniProtKB-EC"/>
</dbReference>
<comment type="catalytic activity">
    <reaction evidence="9">
        <text>L-threonyl-[protein] + ATP = O-phospho-L-threonyl-[protein] + ADP + H(+)</text>
        <dbReference type="Rhea" id="RHEA:46608"/>
        <dbReference type="Rhea" id="RHEA-COMP:11060"/>
        <dbReference type="Rhea" id="RHEA-COMP:11605"/>
        <dbReference type="ChEBI" id="CHEBI:15378"/>
        <dbReference type="ChEBI" id="CHEBI:30013"/>
        <dbReference type="ChEBI" id="CHEBI:30616"/>
        <dbReference type="ChEBI" id="CHEBI:61977"/>
        <dbReference type="ChEBI" id="CHEBI:456216"/>
        <dbReference type="EC" id="2.7.11.24"/>
    </reaction>
</comment>
<comment type="activity regulation">
    <text evidence="9">Activated by threonine and tyrosine phosphorylation.</text>
</comment>
<keyword evidence="6 7" id="KW-0067">ATP-binding</keyword>
<dbReference type="GeneID" id="34520976"/>
<name>W6MWL0_9ASCO</name>
<protein>
    <recommendedName>
        <fullName evidence="1 9">Mitogen-activated protein kinase</fullName>
        <ecNumber evidence="1 9">2.7.11.24</ecNumber>
    </recommendedName>
</protein>
<dbReference type="PROSITE" id="PS00108">
    <property type="entry name" value="PROTEIN_KINASE_ST"/>
    <property type="match status" value="1"/>
</dbReference>
<dbReference type="Gene3D" id="3.30.200.20">
    <property type="entry name" value="Phosphorylase Kinase, domain 1"/>
    <property type="match status" value="1"/>
</dbReference>
<accession>W6MWL0</accession>
<keyword evidence="4 7" id="KW-0547">Nucleotide-binding</keyword>
<dbReference type="GO" id="GO:0071507">
    <property type="term" value="P:pheromone response MAPK cascade"/>
    <property type="evidence" value="ECO:0007669"/>
    <property type="project" value="EnsemblFungi"/>
</dbReference>
<dbReference type="InterPro" id="IPR011009">
    <property type="entry name" value="Kinase-like_dom_sf"/>
</dbReference>
<dbReference type="GO" id="GO:0009272">
    <property type="term" value="P:fungal-type cell wall biogenesis"/>
    <property type="evidence" value="ECO:0007669"/>
    <property type="project" value="UniProtKB-ARBA"/>
</dbReference>
<dbReference type="STRING" id="1382522.W6MWL0"/>
<organism evidence="11 12">
    <name type="scientific">Kuraishia capsulata CBS 1993</name>
    <dbReference type="NCBI Taxonomy" id="1382522"/>
    <lineage>
        <taxon>Eukaryota</taxon>
        <taxon>Fungi</taxon>
        <taxon>Dikarya</taxon>
        <taxon>Ascomycota</taxon>
        <taxon>Saccharomycotina</taxon>
        <taxon>Pichiomycetes</taxon>
        <taxon>Pichiales</taxon>
        <taxon>Pichiaceae</taxon>
        <taxon>Kuraishia</taxon>
    </lineage>
</organism>
<dbReference type="FunFam" id="1.10.510.10:FF:000040">
    <property type="entry name" value="Mitogen-activated protein kinase"/>
    <property type="match status" value="1"/>
</dbReference>
<dbReference type="InterPro" id="IPR008271">
    <property type="entry name" value="Ser/Thr_kinase_AS"/>
</dbReference>
<keyword evidence="3 9" id="KW-0808">Transferase</keyword>
<dbReference type="AlphaFoldDB" id="W6MWL0"/>
<keyword evidence="12" id="KW-1185">Reference proteome</keyword>
<evidence type="ECO:0000256" key="1">
    <source>
        <dbReference type="ARBA" id="ARBA00012411"/>
    </source>
</evidence>
<comment type="cofactor">
    <cofactor evidence="9">
        <name>Mg(2+)</name>
        <dbReference type="ChEBI" id="CHEBI:18420"/>
    </cofactor>
</comment>
<keyword evidence="2 8" id="KW-0723">Serine/threonine-protein kinase</keyword>
<comment type="similarity">
    <text evidence="9">Belongs to the protein kinase superfamily. Ser/Thr protein kinase family. MAP kinase subfamily.</text>
</comment>
<dbReference type="PROSITE" id="PS00107">
    <property type="entry name" value="PROTEIN_KINASE_ATP"/>
    <property type="match status" value="1"/>
</dbReference>
<dbReference type="OrthoDB" id="192887at2759"/>
<evidence type="ECO:0000256" key="9">
    <source>
        <dbReference type="RuleBase" id="RU361165"/>
    </source>
</evidence>
<dbReference type="HOGENOM" id="CLU_000288_181_1_1"/>
<dbReference type="EMBL" id="HG793128">
    <property type="protein sequence ID" value="CDK27595.1"/>
    <property type="molecule type" value="Genomic_DNA"/>
</dbReference>
<gene>
    <name evidence="11" type="ORF">KUCA_T00003573001</name>
</gene>
<dbReference type="PROSITE" id="PS50011">
    <property type="entry name" value="PROTEIN_KINASE_DOM"/>
    <property type="match status" value="1"/>
</dbReference>
<proteinExistence type="inferred from homology"/>
<dbReference type="SUPFAM" id="SSF56112">
    <property type="entry name" value="Protein kinase-like (PK-like)"/>
    <property type="match status" value="1"/>
</dbReference>